<feature type="region of interest" description="Disordered" evidence="1">
    <location>
        <begin position="424"/>
        <end position="469"/>
    </location>
</feature>
<sequence length="727" mass="81666">MECNKDEAIRAQTIAEKKFKDRDVVGARKFALKAQNLYPQLDGISQMLSTFDVHIAAENRVSGEMDWYGVLGITPTADDDTVRKQYRKLALLLHPDKNKSVGADGAFNFISEAWSLLSDKAKRLAYNQRRSSVMLQQRVHTQPQRPYSAPNSNGVGHSTNSVHSKPTSQRTTFTPAPSRPTTQRSTAAPQHFRRPDAFWTMCSHCKMQYEYLKEYLNASIRCPTCRSIFMAAEVVPPVEPFHSTSQHSNQNLGNHAPSSISGRNTVASENAREGGSTVPNISKHTDFYMGADPTMGQTVKADPFVAAKASNVYQHAKSRLKREYEGSQGSTLKGEASLKRRVLNGNDIHYGVRPPFQMPSDYSKNSKGYVSGLQGFVGVNSRPKNTRELTPLENRKMLTDKAMMEICKKLNEWKSEALNMAAEKERRGEKMDSALADSVAKSSMTKRDDKAGKNLGTKSADDGKSEVPVLSMNVPDPDFHDFDQDRTEMSFEDNQVWAAYDDDDGMPRFYAFVQKVISHKPFKLRFSWLASKTNSEFGSMEWVSYGFAKSCGDLRIQKYEVIKSLNTFSHRVKWTKGPRGVIQIFPQKGDIWALYRNWSNDWNEHTPDDVIHRYDMVEVLDDYNEEKGITVAPLVKVAGFKTVFRPHHSNIMTIPKEEMFRFSHQVPNHVLTGQEGPNAPKGCQELDPAATPLDLLQVIDEVEVPAVENHGLANKEILPNASGISVI</sequence>
<dbReference type="PANTHER" id="PTHR44137:SF32">
    <property type="entry name" value="DNAJ HEAT SHOCK AMINO-TERMINAL DOMAIN PROTEIN"/>
    <property type="match status" value="1"/>
</dbReference>
<dbReference type="AlphaFoldDB" id="A0AAF0XEP5"/>
<dbReference type="Pfam" id="PF11926">
    <property type="entry name" value="DUF3444"/>
    <property type="match status" value="1"/>
</dbReference>
<dbReference type="PROSITE" id="PS50076">
    <property type="entry name" value="DNAJ_2"/>
    <property type="match status" value="1"/>
</dbReference>
<evidence type="ECO:0000256" key="1">
    <source>
        <dbReference type="SAM" id="MobiDB-lite"/>
    </source>
</evidence>
<protein>
    <recommendedName>
        <fullName evidence="2">J domain-containing protein</fullName>
    </recommendedName>
</protein>
<gene>
    <name evidence="3" type="ORF">DCAR_0626118</name>
</gene>
<evidence type="ECO:0000259" key="2">
    <source>
        <dbReference type="PROSITE" id="PS50076"/>
    </source>
</evidence>
<name>A0AAF0XEP5_DAUCS</name>
<dbReference type="PRINTS" id="PR00625">
    <property type="entry name" value="JDOMAIN"/>
</dbReference>
<feature type="domain" description="J" evidence="2">
    <location>
        <begin position="66"/>
        <end position="130"/>
    </location>
</feature>
<dbReference type="Pfam" id="PF23551">
    <property type="entry name" value="Zn_ribbon_20"/>
    <property type="match status" value="1"/>
</dbReference>
<feature type="region of interest" description="Disordered" evidence="1">
    <location>
        <begin position="241"/>
        <end position="282"/>
    </location>
</feature>
<dbReference type="InterPro" id="IPR018253">
    <property type="entry name" value="DnaJ_domain_CS"/>
</dbReference>
<dbReference type="Pfam" id="PF00226">
    <property type="entry name" value="DnaJ"/>
    <property type="match status" value="1"/>
</dbReference>
<dbReference type="InterPro" id="IPR056988">
    <property type="entry name" value="Zn_ribbon_pln"/>
</dbReference>
<dbReference type="PANTHER" id="PTHR44137">
    <property type="entry name" value="BNAC03G44070D PROTEIN"/>
    <property type="match status" value="1"/>
</dbReference>
<dbReference type="CDD" id="cd06257">
    <property type="entry name" value="DnaJ"/>
    <property type="match status" value="1"/>
</dbReference>
<feature type="region of interest" description="Disordered" evidence="1">
    <location>
        <begin position="134"/>
        <end position="190"/>
    </location>
</feature>
<organism evidence="3 4">
    <name type="scientific">Daucus carota subsp. sativus</name>
    <name type="common">Carrot</name>
    <dbReference type="NCBI Taxonomy" id="79200"/>
    <lineage>
        <taxon>Eukaryota</taxon>
        <taxon>Viridiplantae</taxon>
        <taxon>Streptophyta</taxon>
        <taxon>Embryophyta</taxon>
        <taxon>Tracheophyta</taxon>
        <taxon>Spermatophyta</taxon>
        <taxon>Magnoliopsida</taxon>
        <taxon>eudicotyledons</taxon>
        <taxon>Gunneridae</taxon>
        <taxon>Pentapetalae</taxon>
        <taxon>asterids</taxon>
        <taxon>campanulids</taxon>
        <taxon>Apiales</taxon>
        <taxon>Apiaceae</taxon>
        <taxon>Apioideae</taxon>
        <taxon>Scandiceae</taxon>
        <taxon>Daucinae</taxon>
        <taxon>Daucus</taxon>
        <taxon>Daucus sect. Daucus</taxon>
    </lineage>
</organism>
<reference evidence="3" key="1">
    <citation type="journal article" date="2016" name="Nat. Genet.">
        <title>A high-quality carrot genome assembly provides new insights into carotenoid accumulation and asterid genome evolution.</title>
        <authorList>
            <person name="Iorizzo M."/>
            <person name="Ellison S."/>
            <person name="Senalik D."/>
            <person name="Zeng P."/>
            <person name="Satapoomin P."/>
            <person name="Huang J."/>
            <person name="Bowman M."/>
            <person name="Iovene M."/>
            <person name="Sanseverino W."/>
            <person name="Cavagnaro P."/>
            <person name="Yildiz M."/>
            <person name="Macko-Podgorni A."/>
            <person name="Moranska E."/>
            <person name="Grzebelus E."/>
            <person name="Grzebelus D."/>
            <person name="Ashrafi H."/>
            <person name="Zheng Z."/>
            <person name="Cheng S."/>
            <person name="Spooner D."/>
            <person name="Van Deynze A."/>
            <person name="Simon P."/>
        </authorList>
    </citation>
    <scope>NUCLEOTIDE SEQUENCE</scope>
    <source>
        <tissue evidence="3">Leaf</tissue>
    </source>
</reference>
<dbReference type="InterPro" id="IPR036869">
    <property type="entry name" value="J_dom_sf"/>
</dbReference>
<accession>A0AAF0XEP5</accession>
<dbReference type="InterPro" id="IPR001623">
    <property type="entry name" value="DnaJ_domain"/>
</dbReference>
<dbReference type="Proteomes" id="UP000077755">
    <property type="component" value="Chromosome 6"/>
</dbReference>
<dbReference type="Gene3D" id="1.10.287.110">
    <property type="entry name" value="DnaJ domain"/>
    <property type="match status" value="1"/>
</dbReference>
<proteinExistence type="predicted"/>
<keyword evidence="4" id="KW-1185">Reference proteome</keyword>
<reference evidence="3" key="2">
    <citation type="submission" date="2022-03" db="EMBL/GenBank/DDBJ databases">
        <title>Draft title - Genomic analysis of global carrot germplasm unveils the trajectory of domestication and the origin of high carotenoid orange carrot.</title>
        <authorList>
            <person name="Iorizzo M."/>
            <person name="Ellison S."/>
            <person name="Senalik D."/>
            <person name="Macko-Podgorni A."/>
            <person name="Grzebelus D."/>
            <person name="Bostan H."/>
            <person name="Rolling W."/>
            <person name="Curaba J."/>
            <person name="Simon P."/>
        </authorList>
    </citation>
    <scope>NUCLEOTIDE SEQUENCE</scope>
    <source>
        <tissue evidence="3">Leaf</tissue>
    </source>
</reference>
<dbReference type="EMBL" id="CP093348">
    <property type="protein sequence ID" value="WOH06690.1"/>
    <property type="molecule type" value="Genomic_DNA"/>
</dbReference>
<dbReference type="SUPFAM" id="SSF46565">
    <property type="entry name" value="Chaperone J-domain"/>
    <property type="match status" value="1"/>
</dbReference>
<dbReference type="PROSITE" id="PS00636">
    <property type="entry name" value="DNAJ_1"/>
    <property type="match status" value="1"/>
</dbReference>
<dbReference type="SMART" id="SM00271">
    <property type="entry name" value="DnaJ"/>
    <property type="match status" value="1"/>
</dbReference>
<evidence type="ECO:0000313" key="3">
    <source>
        <dbReference type="EMBL" id="WOH06690.1"/>
    </source>
</evidence>
<feature type="compositionally biased region" description="Polar residues" evidence="1">
    <location>
        <begin position="134"/>
        <end position="188"/>
    </location>
</feature>
<dbReference type="InterPro" id="IPR024593">
    <property type="entry name" value="DUF3444"/>
</dbReference>
<evidence type="ECO:0000313" key="4">
    <source>
        <dbReference type="Proteomes" id="UP000077755"/>
    </source>
</evidence>
<feature type="compositionally biased region" description="Polar residues" evidence="1">
    <location>
        <begin position="242"/>
        <end position="268"/>
    </location>
</feature>